<dbReference type="Proteomes" id="UP000007076">
    <property type="component" value="Chromosome"/>
</dbReference>
<evidence type="ECO:0000313" key="2">
    <source>
        <dbReference type="EMBL" id="BAJ25922.1"/>
    </source>
</evidence>
<evidence type="ECO:0000313" key="4">
    <source>
        <dbReference type="Proteomes" id="UP000007076"/>
    </source>
</evidence>
<reference evidence="2 4" key="1">
    <citation type="journal article" date="2010" name="DNA Res.">
        <title>Genome sequence of Kitasatospora setae NBRC 14216T: an evolutionary snapshot of the family Streptomycetaceae.</title>
        <authorList>
            <person name="Ichikawa N."/>
            <person name="Oguchi A."/>
            <person name="Ikeda H."/>
            <person name="Ishikawa J."/>
            <person name="Kitani S."/>
            <person name="Watanabe Y."/>
            <person name="Nakamura S."/>
            <person name="Katano Y."/>
            <person name="Kishi E."/>
            <person name="Sasagawa M."/>
            <person name="Ankai A."/>
            <person name="Fukui S."/>
            <person name="Hashimoto Y."/>
            <person name="Kamata S."/>
            <person name="Otoguro M."/>
            <person name="Tanikawa S."/>
            <person name="Nihira T."/>
            <person name="Horinouchi S."/>
            <person name="Ohnishi Y."/>
            <person name="Hayakawa M."/>
            <person name="Kuzuyama T."/>
            <person name="Arisawa A."/>
            <person name="Nomoto F."/>
            <person name="Miura H."/>
            <person name="Takahashi Y."/>
            <person name="Fujita N."/>
        </authorList>
    </citation>
    <scope>NUCLEOTIDE SEQUENCE [LARGE SCALE GENOMIC DNA]</scope>
    <source>
        <strain evidence="4">ATCC 33774 / DSM 43861 / JCM 3304 / KCC A-0304 / NBRC 14216 / KM-6054</strain>
        <strain evidence="2">KM-6054</strain>
    </source>
</reference>
<proteinExistence type="predicted"/>
<dbReference type="EMBL" id="AP010968">
    <property type="protein sequence ID" value="BAJ25922.1"/>
    <property type="molecule type" value="Genomic_DNA"/>
</dbReference>
<name>E4MZ29_KITSK</name>
<organism evidence="2 4">
    <name type="scientific">Kitasatospora setae (strain ATCC 33774 / DSM 43861 / JCM 3304 / KCC A-0304 / NBRC 14216 / KM-6054)</name>
    <name type="common">Streptomyces setae</name>
    <dbReference type="NCBI Taxonomy" id="452652"/>
    <lineage>
        <taxon>Bacteria</taxon>
        <taxon>Bacillati</taxon>
        <taxon>Actinomycetota</taxon>
        <taxon>Actinomycetes</taxon>
        <taxon>Kitasatosporales</taxon>
        <taxon>Streptomycetaceae</taxon>
        <taxon>Kitasatospora</taxon>
    </lineage>
</organism>
<dbReference type="STRING" id="452652.KSE_00700t"/>
<gene>
    <name evidence="2" type="ordered locus">KSE_00700t</name>
    <name evidence="3" type="ordered locus">KSE_76040t</name>
</gene>
<dbReference type="KEGG" id="ksk:KSE_76040t"/>
<dbReference type="KEGG" id="ksk:KSE_00700t"/>
<feature type="region of interest" description="Disordered" evidence="1">
    <location>
        <begin position="1"/>
        <end position="29"/>
    </location>
</feature>
<dbReference type="AlphaFoldDB" id="E4MZ29"/>
<evidence type="ECO:0000313" key="3">
    <source>
        <dbReference type="EMBL" id="BAJ33356.1"/>
    </source>
</evidence>
<protein>
    <submittedName>
        <fullName evidence="2">Uncharacterized protein</fullName>
    </submittedName>
</protein>
<sequence>MPPYRRPSQKEKPVNSVPESATGTVPASAGTAALPHVTALLRHFGDLRDGSHGEATSRRGKEDLFLSAVALLAPYALEALEEVNAHLLNGTGKVEGTGVRRTADGGVAALWTLSWPEQRSEGIEPITLAAHYGRNFHHPHLRGATVGEWPLNVFTPAQAKAELPTLRAIITADLHNLVFQRDFRIVPATMAAVGSDHTN</sequence>
<evidence type="ECO:0000256" key="1">
    <source>
        <dbReference type="SAM" id="MobiDB-lite"/>
    </source>
</evidence>
<dbReference type="PATRIC" id="fig|452652.3.peg.62"/>
<dbReference type="HOGENOM" id="CLU_1466631_0_0_11"/>
<dbReference type="EMBL" id="AP010968">
    <property type="protein sequence ID" value="BAJ33356.1"/>
    <property type="molecule type" value="Genomic_DNA"/>
</dbReference>
<dbReference type="eggNOG" id="ENOG50338Q2">
    <property type="taxonomic scope" value="Bacteria"/>
</dbReference>
<keyword evidence="4" id="KW-1185">Reference proteome</keyword>
<accession>E4MZ29</accession>